<name>A0ABW7ZZ57_9ACTN</name>
<feature type="transmembrane region" description="Helical" evidence="2">
    <location>
        <begin position="43"/>
        <end position="66"/>
    </location>
</feature>
<feature type="region of interest" description="Disordered" evidence="1">
    <location>
        <begin position="259"/>
        <end position="306"/>
    </location>
</feature>
<evidence type="ECO:0000256" key="2">
    <source>
        <dbReference type="SAM" id="Phobius"/>
    </source>
</evidence>
<keyword evidence="2" id="KW-0812">Transmembrane</keyword>
<gene>
    <name evidence="3" type="ORF">ACIBP5_07720</name>
</gene>
<dbReference type="RefSeq" id="WP_397019504.1">
    <property type="nucleotide sequence ID" value="NZ_JBITMB010000002.1"/>
</dbReference>
<accession>A0ABW7ZZ57</accession>
<proteinExistence type="predicted"/>
<dbReference type="EMBL" id="JBITMB010000002">
    <property type="protein sequence ID" value="MFI7439830.1"/>
    <property type="molecule type" value="Genomic_DNA"/>
</dbReference>
<protein>
    <recommendedName>
        <fullName evidence="5">CU044_5270 family protein</fullName>
    </recommendedName>
</protein>
<evidence type="ECO:0000313" key="4">
    <source>
        <dbReference type="Proteomes" id="UP001612928"/>
    </source>
</evidence>
<evidence type="ECO:0000313" key="3">
    <source>
        <dbReference type="EMBL" id="MFI7439830.1"/>
    </source>
</evidence>
<keyword evidence="4" id="KW-1185">Reference proteome</keyword>
<dbReference type="Proteomes" id="UP001612928">
    <property type="component" value="Unassembled WGS sequence"/>
</dbReference>
<evidence type="ECO:0000256" key="1">
    <source>
        <dbReference type="SAM" id="MobiDB-lite"/>
    </source>
</evidence>
<evidence type="ECO:0008006" key="5">
    <source>
        <dbReference type="Google" id="ProtNLM"/>
    </source>
</evidence>
<organism evidence="3 4">
    <name type="scientific">Nonomuraea indica</name>
    <dbReference type="NCBI Taxonomy" id="1581193"/>
    <lineage>
        <taxon>Bacteria</taxon>
        <taxon>Bacillati</taxon>
        <taxon>Actinomycetota</taxon>
        <taxon>Actinomycetes</taxon>
        <taxon>Streptosporangiales</taxon>
        <taxon>Streptosporangiaceae</taxon>
        <taxon>Nonomuraea</taxon>
    </lineage>
</organism>
<sequence>MDELERVRDLYGRPPRPDPALEARVRARLAGLRARRRRASWTVPLAGVVASLAAVLITYVVAGGAWPGRDPAQGVAAERGPAAVDLAAGRSVLLTAATSAASEPPPRGAYWRVKRQTGPGRVTTLWAARDGRAWITGPATGSTPTPVARPFTMAGRALSLRDIERLPAEPAALRRRVAALLPPGSGDGVLADAVSGLLWSKPSPPAVRAAAYRLLADLPNVRYLGAADDPTGRRGQVFAFMLDGTGVERVLTIDPASSQVLSSADRTGDRAGDRAGGAGGGRSDAPPGRTEIVLMAGWTGEGPPLP</sequence>
<comment type="caution">
    <text evidence="3">The sequence shown here is derived from an EMBL/GenBank/DDBJ whole genome shotgun (WGS) entry which is preliminary data.</text>
</comment>
<keyword evidence="2" id="KW-1133">Transmembrane helix</keyword>
<reference evidence="3 4" key="1">
    <citation type="submission" date="2024-10" db="EMBL/GenBank/DDBJ databases">
        <title>The Natural Products Discovery Center: Release of the First 8490 Sequenced Strains for Exploring Actinobacteria Biosynthetic Diversity.</title>
        <authorList>
            <person name="Kalkreuter E."/>
            <person name="Kautsar S.A."/>
            <person name="Yang D."/>
            <person name="Bader C.D."/>
            <person name="Teijaro C.N."/>
            <person name="Fluegel L."/>
            <person name="Davis C.M."/>
            <person name="Simpson J.R."/>
            <person name="Lauterbach L."/>
            <person name="Steele A.D."/>
            <person name="Gui C."/>
            <person name="Meng S."/>
            <person name="Li G."/>
            <person name="Viehrig K."/>
            <person name="Ye F."/>
            <person name="Su P."/>
            <person name="Kiefer A.F."/>
            <person name="Nichols A."/>
            <person name="Cepeda A.J."/>
            <person name="Yan W."/>
            <person name="Fan B."/>
            <person name="Jiang Y."/>
            <person name="Adhikari A."/>
            <person name="Zheng C.-J."/>
            <person name="Schuster L."/>
            <person name="Cowan T.M."/>
            <person name="Smanski M.J."/>
            <person name="Chevrette M.G."/>
            <person name="De Carvalho L.P.S."/>
            <person name="Shen B."/>
        </authorList>
    </citation>
    <scope>NUCLEOTIDE SEQUENCE [LARGE SCALE GENOMIC DNA]</scope>
    <source>
        <strain evidence="3 4">NPDC049503</strain>
    </source>
</reference>
<keyword evidence="2" id="KW-0472">Membrane</keyword>